<feature type="signal peptide" evidence="1">
    <location>
        <begin position="1"/>
        <end position="27"/>
    </location>
</feature>
<evidence type="ECO:0000313" key="3">
    <source>
        <dbReference type="Proteomes" id="UP000325598"/>
    </source>
</evidence>
<accession>A0A5J4LEJ7</accession>
<dbReference type="GeneID" id="96755981"/>
<name>A0A5J4LEJ7_9ACTN</name>
<feature type="chain" id="PRO_5039247882" evidence="1">
    <location>
        <begin position="28"/>
        <end position="51"/>
    </location>
</feature>
<reference evidence="2 3" key="1">
    <citation type="submission" date="2019-10" db="EMBL/GenBank/DDBJ databases">
        <title>Whole genome shotgun sequence of Streptomyces angustmyceticus NBRC 3934.</title>
        <authorList>
            <person name="Hosoyama A."/>
            <person name="Ichikawa N."/>
            <person name="Kimura A."/>
            <person name="Kitahashi Y."/>
            <person name="Komaki H."/>
            <person name="Uohara A."/>
        </authorList>
    </citation>
    <scope>NUCLEOTIDE SEQUENCE [LARGE SCALE GENOMIC DNA]</scope>
    <source>
        <strain evidence="2 3">NBRC 3934</strain>
    </source>
</reference>
<organism evidence="2 3">
    <name type="scientific">Streptomyces angustmyceticus</name>
    <dbReference type="NCBI Taxonomy" id="285578"/>
    <lineage>
        <taxon>Bacteria</taxon>
        <taxon>Bacillati</taxon>
        <taxon>Actinomycetota</taxon>
        <taxon>Actinomycetes</taxon>
        <taxon>Kitasatosporales</taxon>
        <taxon>Streptomycetaceae</taxon>
        <taxon>Streptomyces</taxon>
    </lineage>
</organism>
<comment type="caution">
    <text evidence="2">The sequence shown here is derived from an EMBL/GenBank/DDBJ whole genome shotgun (WGS) entry which is preliminary data.</text>
</comment>
<dbReference type="AlphaFoldDB" id="A0A5J4LEJ7"/>
<keyword evidence="3" id="KW-1185">Reference proteome</keyword>
<dbReference type="RefSeq" id="WP_158101139.1">
    <property type="nucleotide sequence ID" value="NZ_BLAG01000014.1"/>
</dbReference>
<keyword evidence="1" id="KW-0732">Signal</keyword>
<protein>
    <submittedName>
        <fullName evidence="2">Uncharacterized protein</fullName>
    </submittedName>
</protein>
<evidence type="ECO:0000313" key="2">
    <source>
        <dbReference type="EMBL" id="GES32593.1"/>
    </source>
</evidence>
<dbReference type="EMBL" id="BLAG01000014">
    <property type="protein sequence ID" value="GES32593.1"/>
    <property type="molecule type" value="Genomic_DNA"/>
</dbReference>
<evidence type="ECO:0000256" key="1">
    <source>
        <dbReference type="SAM" id="SignalP"/>
    </source>
</evidence>
<sequence length="51" mass="4997">MLGDRTPLTLPTGILAAGLLVAAAASAASTLHAASELHNNVEIAESRSGVG</sequence>
<gene>
    <name evidence="2" type="ORF">San01_50800</name>
</gene>
<proteinExistence type="predicted"/>
<dbReference type="Proteomes" id="UP000325598">
    <property type="component" value="Unassembled WGS sequence"/>
</dbReference>